<dbReference type="Pfam" id="PF00069">
    <property type="entry name" value="Pkinase"/>
    <property type="match status" value="1"/>
</dbReference>
<evidence type="ECO:0000259" key="8">
    <source>
        <dbReference type="PROSITE" id="PS50011"/>
    </source>
</evidence>
<keyword evidence="5 6" id="KW-0067">ATP-binding</keyword>
<dbReference type="AlphaFoldDB" id="A0A2V3J714"/>
<dbReference type="InterPro" id="IPR011009">
    <property type="entry name" value="Kinase-like_dom_sf"/>
</dbReference>
<feature type="compositionally biased region" description="Low complexity" evidence="7">
    <location>
        <begin position="187"/>
        <end position="196"/>
    </location>
</feature>
<dbReference type="GO" id="GO:0007094">
    <property type="term" value="P:mitotic spindle assembly checkpoint signaling"/>
    <property type="evidence" value="ECO:0007669"/>
    <property type="project" value="TreeGrafter"/>
</dbReference>
<keyword evidence="4 9" id="KW-0418">Kinase</keyword>
<dbReference type="PROSITE" id="PS00108">
    <property type="entry name" value="PROTEIN_KINASE_ST"/>
    <property type="match status" value="1"/>
</dbReference>
<dbReference type="SMART" id="SM00220">
    <property type="entry name" value="S_TKc"/>
    <property type="match status" value="1"/>
</dbReference>
<dbReference type="InterPro" id="IPR003107">
    <property type="entry name" value="HAT"/>
</dbReference>
<evidence type="ECO:0000256" key="6">
    <source>
        <dbReference type="PROSITE-ProRule" id="PRU10141"/>
    </source>
</evidence>
<dbReference type="GO" id="GO:0000776">
    <property type="term" value="C:kinetochore"/>
    <property type="evidence" value="ECO:0007669"/>
    <property type="project" value="TreeGrafter"/>
</dbReference>
<dbReference type="PANTHER" id="PTHR22974:SF21">
    <property type="entry name" value="DUAL SPECIFICITY PROTEIN KINASE TTK"/>
    <property type="match status" value="1"/>
</dbReference>
<dbReference type="GO" id="GO:0006396">
    <property type="term" value="P:RNA processing"/>
    <property type="evidence" value="ECO:0007669"/>
    <property type="project" value="InterPro"/>
</dbReference>
<dbReference type="GO" id="GO:0034501">
    <property type="term" value="P:protein localization to kinetochore"/>
    <property type="evidence" value="ECO:0007669"/>
    <property type="project" value="TreeGrafter"/>
</dbReference>
<feature type="region of interest" description="Disordered" evidence="7">
    <location>
        <begin position="325"/>
        <end position="405"/>
    </location>
</feature>
<dbReference type="Proteomes" id="UP000247409">
    <property type="component" value="Unassembled WGS sequence"/>
</dbReference>
<reference evidence="9 10" key="1">
    <citation type="journal article" date="2018" name="Mol. Biol. Evol.">
        <title>Analysis of the draft genome of the red seaweed Gracilariopsis chorda provides insights into genome size evolution in Rhodophyta.</title>
        <authorList>
            <person name="Lee J."/>
            <person name="Yang E.C."/>
            <person name="Graf L."/>
            <person name="Yang J.H."/>
            <person name="Qiu H."/>
            <person name="Zel Zion U."/>
            <person name="Chan C.X."/>
            <person name="Stephens T.G."/>
            <person name="Weber A.P.M."/>
            <person name="Boo G.H."/>
            <person name="Boo S.M."/>
            <person name="Kim K.M."/>
            <person name="Shin Y."/>
            <person name="Jung M."/>
            <person name="Lee S.J."/>
            <person name="Yim H.S."/>
            <person name="Lee J.H."/>
            <person name="Bhattacharya D."/>
            <person name="Yoon H.S."/>
        </authorList>
    </citation>
    <scope>NUCLEOTIDE SEQUENCE [LARGE SCALE GENOMIC DNA]</scope>
    <source>
        <strain evidence="9 10">SKKU-2015</strain>
        <tissue evidence="9">Whole body</tissue>
    </source>
</reference>
<dbReference type="GO" id="GO:0005524">
    <property type="term" value="F:ATP binding"/>
    <property type="evidence" value="ECO:0007669"/>
    <property type="project" value="UniProtKB-UniRule"/>
</dbReference>
<dbReference type="PROSITE" id="PS00107">
    <property type="entry name" value="PROTEIN_KINASE_ATP"/>
    <property type="match status" value="1"/>
</dbReference>
<feature type="region of interest" description="Disordered" evidence="7">
    <location>
        <begin position="454"/>
        <end position="551"/>
    </location>
</feature>
<dbReference type="PROSITE" id="PS50011">
    <property type="entry name" value="PROTEIN_KINASE_DOM"/>
    <property type="match status" value="1"/>
</dbReference>
<dbReference type="PANTHER" id="PTHR22974">
    <property type="entry name" value="MIXED LINEAGE PROTEIN KINASE"/>
    <property type="match status" value="1"/>
</dbReference>
<dbReference type="SUPFAM" id="SSF48452">
    <property type="entry name" value="TPR-like"/>
    <property type="match status" value="1"/>
</dbReference>
<dbReference type="EMBL" id="NBIV01000001">
    <property type="protein sequence ID" value="PXF50179.1"/>
    <property type="molecule type" value="Genomic_DNA"/>
</dbReference>
<keyword evidence="10" id="KW-1185">Reference proteome</keyword>
<feature type="compositionally biased region" description="Polar residues" evidence="7">
    <location>
        <begin position="530"/>
        <end position="548"/>
    </location>
</feature>
<dbReference type="OrthoDB" id="20524at2759"/>
<evidence type="ECO:0000256" key="5">
    <source>
        <dbReference type="ARBA" id="ARBA00022840"/>
    </source>
</evidence>
<dbReference type="Gene3D" id="1.10.510.10">
    <property type="entry name" value="Transferase(Phosphotransferase) domain 1"/>
    <property type="match status" value="1"/>
</dbReference>
<feature type="compositionally biased region" description="Basic and acidic residues" evidence="7">
    <location>
        <begin position="454"/>
        <end position="464"/>
    </location>
</feature>
<dbReference type="InterPro" id="IPR013212">
    <property type="entry name" value="Mad3/Bub1_I"/>
</dbReference>
<feature type="compositionally biased region" description="Polar residues" evidence="7">
    <location>
        <begin position="478"/>
        <end position="489"/>
    </location>
</feature>
<evidence type="ECO:0000256" key="3">
    <source>
        <dbReference type="ARBA" id="ARBA00022741"/>
    </source>
</evidence>
<dbReference type="InterPro" id="IPR017441">
    <property type="entry name" value="Protein_kinase_ATP_BS"/>
</dbReference>
<evidence type="ECO:0000313" key="9">
    <source>
        <dbReference type="EMBL" id="PXF50179.1"/>
    </source>
</evidence>
<organism evidence="9 10">
    <name type="scientific">Gracilariopsis chorda</name>
    <dbReference type="NCBI Taxonomy" id="448386"/>
    <lineage>
        <taxon>Eukaryota</taxon>
        <taxon>Rhodophyta</taxon>
        <taxon>Florideophyceae</taxon>
        <taxon>Rhodymeniophycidae</taxon>
        <taxon>Gracilariales</taxon>
        <taxon>Gracilariaceae</taxon>
        <taxon>Gracilariopsis</taxon>
    </lineage>
</organism>
<comment type="caution">
    <text evidence="9">The sequence shown here is derived from an EMBL/GenBank/DDBJ whole genome shotgun (WGS) entry which is preliminary data.</text>
</comment>
<dbReference type="Gene3D" id="3.30.200.20">
    <property type="entry name" value="Phosphorylase Kinase, domain 1"/>
    <property type="match status" value="1"/>
</dbReference>
<dbReference type="GO" id="GO:0004712">
    <property type="term" value="F:protein serine/threonine/tyrosine kinase activity"/>
    <property type="evidence" value="ECO:0007669"/>
    <property type="project" value="TreeGrafter"/>
</dbReference>
<dbReference type="SMART" id="SM00386">
    <property type="entry name" value="HAT"/>
    <property type="match status" value="3"/>
</dbReference>
<feature type="binding site" evidence="6">
    <location>
        <position position="598"/>
    </location>
    <ligand>
        <name>ATP</name>
        <dbReference type="ChEBI" id="CHEBI:30616"/>
    </ligand>
</feature>
<feature type="compositionally biased region" description="Low complexity" evidence="7">
    <location>
        <begin position="331"/>
        <end position="345"/>
    </location>
</feature>
<dbReference type="GO" id="GO:0005634">
    <property type="term" value="C:nucleus"/>
    <property type="evidence" value="ECO:0007669"/>
    <property type="project" value="TreeGrafter"/>
</dbReference>
<dbReference type="SMART" id="SM00777">
    <property type="entry name" value="Mad3_BUB1_I"/>
    <property type="match status" value="1"/>
</dbReference>
<evidence type="ECO:0000256" key="1">
    <source>
        <dbReference type="ARBA" id="ARBA00022527"/>
    </source>
</evidence>
<dbReference type="CDD" id="cd14131">
    <property type="entry name" value="PKc_Mps1"/>
    <property type="match status" value="1"/>
</dbReference>
<sequence length="960" mass="109940">MSSIPHSPLAYDARESAPKWHEDLTAASMAIRPQVFHDDAIRARSKYLRAVKIKPMNPQAWDDYLSLLNKERKRYMQDTNFSAESRQNMRTALLNAYEQAIALIPLTAANRHSATYLQLWLDFIALRSEVEDDRYMARDLFKQLKVQRIGHSHPKFWNAWADLEEQLGSLDKAAKLREEAQERANDSASLSITSLHSSRKPAARRNMPPPRRVVSSLSKDPKHNSRIPSAASTPASVSKSLPPRSAPDSSRAKQRYRSTDKPFPNPRHPPTTSLPQQAHYRNLSPEIIRAELKRAQQRYSPNILSPPTSPPQKRIAAIEETDLHPAEKKTTSSPHAHSSTSPPQSYEQGHDDALSAARREQERRNDELERELKKEYYTKKALAREHQVQRPTEGKPEPGSAAHQNAQLLQEKEEQFRISRQQDANRIRERRETELELQRQIAVETERKLAMEAESRKLEKRRDAISSSDEYMNDSYRSRGQMQEISRSRTALGANENSPQRRHRVQGSLPNDLHRSESRRPNPVMRYTHDFQSSSQQWQSPHGTSTRASHAPLQPSFRGEGHAIVNGNDYIILKTIGRGGSSVVFKVINTNGEVMALKRVKVEYSSYSRTMMESYANEISLLKKLRGSPNIVQLYDSEVDYKNGMIQLVMEYGEMDLNMRIGKATMESRGMGENFIRLMWEQMLEAVQVIHQARIVHSDLKPANFILVQGNLKLIDFGIAKAIQTEDTTKIIRDSRIGTPNYMSPEAVIEDESDYGCFSSPHRQKFRVSRASDIWSLGCILYQIVYGRTPFAHIKQVNRKMQCIMDPHYEIEFGPVNDPYVLDVLKACLNRNPAERMSIPKLLKHEFLMNRSCNPPMTRSSDSEFEFDVKDLERLSEQMQIGNVPLIRLRSGVPEHEKLLMKVRAPKRWNEGLGAMRSYSNEGRSYANSSRAMTPTSSNVTYRTATKTTNSYHTNTNSRF</sequence>
<dbReference type="GO" id="GO:0004674">
    <property type="term" value="F:protein serine/threonine kinase activity"/>
    <property type="evidence" value="ECO:0007669"/>
    <property type="project" value="UniProtKB-KW"/>
</dbReference>
<gene>
    <name evidence="9" type="ORF">BWQ96_00339</name>
</gene>
<dbReference type="GO" id="GO:0098813">
    <property type="term" value="P:nuclear chromosome segregation"/>
    <property type="evidence" value="ECO:0007669"/>
    <property type="project" value="UniProtKB-ARBA"/>
</dbReference>
<dbReference type="FunFam" id="3.30.200.20:FF:000131">
    <property type="entry name" value="Dual specificity protein kinase TTK"/>
    <property type="match status" value="1"/>
</dbReference>
<evidence type="ECO:0000256" key="4">
    <source>
        <dbReference type="ARBA" id="ARBA00022777"/>
    </source>
</evidence>
<dbReference type="GO" id="GO:0033316">
    <property type="term" value="P:meiotic spindle assembly checkpoint signaling"/>
    <property type="evidence" value="ECO:0007669"/>
    <property type="project" value="TreeGrafter"/>
</dbReference>
<dbReference type="FunFam" id="1.10.510.10:FF:000224">
    <property type="entry name" value="serine/threonine-protein kinase mph1 isoform X1"/>
    <property type="match status" value="1"/>
</dbReference>
<keyword evidence="2" id="KW-0808">Transferase</keyword>
<name>A0A2V3J714_9FLOR</name>
<feature type="compositionally biased region" description="Polar residues" evidence="7">
    <location>
        <begin position="226"/>
        <end position="239"/>
    </location>
</feature>
<dbReference type="Gene3D" id="1.25.40.430">
    <property type="match status" value="1"/>
</dbReference>
<accession>A0A2V3J714</accession>
<feature type="compositionally biased region" description="Basic and acidic residues" evidence="7">
    <location>
        <begin position="348"/>
        <end position="396"/>
    </location>
</feature>
<dbReference type="InterPro" id="IPR011990">
    <property type="entry name" value="TPR-like_helical_dom_sf"/>
</dbReference>
<dbReference type="InterPro" id="IPR027084">
    <property type="entry name" value="Mps1_cat"/>
</dbReference>
<feature type="region of interest" description="Disordered" evidence="7">
    <location>
        <begin position="178"/>
        <end position="279"/>
    </location>
</feature>
<feature type="domain" description="Protein kinase" evidence="8">
    <location>
        <begin position="570"/>
        <end position="848"/>
    </location>
</feature>
<keyword evidence="1" id="KW-0723">Serine/threonine-protein kinase</keyword>
<protein>
    <submittedName>
        <fullName evidence="9">Putative serine/threonine-protein kinase mps1</fullName>
    </submittedName>
</protein>
<dbReference type="STRING" id="448386.A0A2V3J714"/>
<dbReference type="SUPFAM" id="SSF56112">
    <property type="entry name" value="Protein kinase-like (PK-like)"/>
    <property type="match status" value="1"/>
</dbReference>
<keyword evidence="3 6" id="KW-0547">Nucleotide-binding</keyword>
<dbReference type="InterPro" id="IPR000719">
    <property type="entry name" value="Prot_kinase_dom"/>
</dbReference>
<evidence type="ECO:0000256" key="2">
    <source>
        <dbReference type="ARBA" id="ARBA00022679"/>
    </source>
</evidence>
<evidence type="ECO:0000256" key="7">
    <source>
        <dbReference type="SAM" id="MobiDB-lite"/>
    </source>
</evidence>
<dbReference type="InterPro" id="IPR008271">
    <property type="entry name" value="Ser/Thr_kinase_AS"/>
</dbReference>
<evidence type="ECO:0000313" key="10">
    <source>
        <dbReference type="Proteomes" id="UP000247409"/>
    </source>
</evidence>
<proteinExistence type="predicted"/>
<feature type="region of interest" description="Disordered" evidence="7">
    <location>
        <begin position="925"/>
        <end position="960"/>
    </location>
</feature>